<dbReference type="GO" id="GO:0008270">
    <property type="term" value="F:zinc ion binding"/>
    <property type="evidence" value="ECO:0007669"/>
    <property type="project" value="UniProtKB-KW"/>
</dbReference>
<dbReference type="RefSeq" id="XP_028864857.1">
    <property type="nucleotide sequence ID" value="XM_029009024.1"/>
</dbReference>
<keyword evidence="2" id="KW-0479">Metal-binding</keyword>
<feature type="region of interest" description="Disordered" evidence="7">
    <location>
        <begin position="1"/>
        <end position="355"/>
    </location>
</feature>
<organism evidence="9 10">
    <name type="scientific">Babesia ovata</name>
    <dbReference type="NCBI Taxonomy" id="189622"/>
    <lineage>
        <taxon>Eukaryota</taxon>
        <taxon>Sar</taxon>
        <taxon>Alveolata</taxon>
        <taxon>Apicomplexa</taxon>
        <taxon>Aconoidasida</taxon>
        <taxon>Piroplasmida</taxon>
        <taxon>Babesiidae</taxon>
        <taxon>Babesia</taxon>
    </lineage>
</organism>
<feature type="domain" description="RanBP2-type" evidence="8">
    <location>
        <begin position="493"/>
        <end position="525"/>
    </location>
</feature>
<dbReference type="InterPro" id="IPR001876">
    <property type="entry name" value="Znf_RanBP2"/>
</dbReference>
<comment type="caution">
    <text evidence="9">The sequence shown here is derived from an EMBL/GenBank/DDBJ whole genome shotgun (WGS) entry which is preliminary data.</text>
</comment>
<sequence>MCAWYPHDDRNRGRGDDAWRRQYGEHERDYYHHDGPRESRGRRYDDRNSGYDYGHRGYDYHDRDQGRDGYDRRYEDGGHSGWSRDRGYGDGDRGYDRYGRDYDDRPRGGDGPEGDYDRRYPGYRNRDRDDYSGYSREANRHGGNSSEPVYDAAGTHSSASKSSRRYSSEEDRSVPQRDTASSRQHELGNDRETSRDAGRDNDRTLSRDHEQRRDKHEFRGADNSQTRTAHHSSNSSGEQRSSDSSREQVSRWGNAMNSLDSGRGSYVDSRERVIHQSTGNQADGSEGNHGEASNSEDIDNRQSNPDATEKEPWYKRHQGFGSRRNRDDSRDGHSTHGYDRPRRSYGDSKSDDNSATILVRKLPPTISAEDVESAVSDLCIQNGTSAPNAVTLKSCHSGYGGMNDMYNGPDLQHQVNPDGYGFGASTEHFAVVTFPSPANAARFMECVSSRKLELNGAEYYVEYDTLDVNAEKPVSEVPRAYANFQELEQMMKRKTVSCDWICADCRFVNFARRSACLTCDKPKPSDEQLQKMNLLVDNAVSVQSQPILSNVTDVSSWVVLKGIPMAADPSKLVLLVCGSVPEGAAHLQKCVYVIDPQPQSRRGFMFCQFSSVTPVNAFNEAMGDKLSTLLQFQDVYLRLDVVRSREKQVADELLKGARMNTLRVNYEYHSETFTASAMSDDPGARQMGNKEYRSCKVRTTNVGALEQLCQSVNAPSGAKQYLDAWMCKAIWVTGGKPDTTKMTYDPNSDYFYDHRLGVYYDAASGYYFTVGGEYYRWDEATSSLIVTAHPGSQVDQGQQDQTQGHVAGLLQAALKAAQMTNQIAQKKTQKPSDNILQDTVEKNPPPGMQEVNQTHPKPEEPSGMTNSAARPVLVLQPPSEVAKTFDLGDHSDDECDMEVDSLANPPATEKAAEGIGTIKKWTPVVKPLSVCLVCLRMFRDQAQLDLHERRSQYHQALLECGDSAS</sequence>
<evidence type="ECO:0000256" key="2">
    <source>
        <dbReference type="ARBA" id="ARBA00022723"/>
    </source>
</evidence>
<dbReference type="CDD" id="cd16074">
    <property type="entry name" value="OCRE"/>
    <property type="match status" value="1"/>
</dbReference>
<feature type="compositionally biased region" description="Basic and acidic residues" evidence="7">
    <location>
        <begin position="166"/>
        <end position="175"/>
    </location>
</feature>
<keyword evidence="3 6" id="KW-0863">Zinc-finger</keyword>
<dbReference type="AlphaFoldDB" id="A0A2H6K6J3"/>
<evidence type="ECO:0000313" key="10">
    <source>
        <dbReference type="Proteomes" id="UP000236319"/>
    </source>
</evidence>
<evidence type="ECO:0000256" key="6">
    <source>
        <dbReference type="PROSITE-ProRule" id="PRU00322"/>
    </source>
</evidence>
<dbReference type="OrthoDB" id="439808at2759"/>
<evidence type="ECO:0000256" key="4">
    <source>
        <dbReference type="ARBA" id="ARBA00022833"/>
    </source>
</evidence>
<dbReference type="InterPro" id="IPR041591">
    <property type="entry name" value="OCRE"/>
</dbReference>
<feature type="compositionally biased region" description="Basic and acidic residues" evidence="7">
    <location>
        <begin position="324"/>
        <end position="352"/>
    </location>
</feature>
<dbReference type="GO" id="GO:0000398">
    <property type="term" value="P:mRNA splicing, via spliceosome"/>
    <property type="evidence" value="ECO:0007669"/>
    <property type="project" value="TreeGrafter"/>
</dbReference>
<dbReference type="PANTHER" id="PTHR13948">
    <property type="entry name" value="RNA-BINDING PROTEIN"/>
    <property type="match status" value="1"/>
</dbReference>
<feature type="compositionally biased region" description="Polar residues" evidence="7">
    <location>
        <begin position="825"/>
        <end position="837"/>
    </location>
</feature>
<feature type="compositionally biased region" description="Basic and acidic residues" evidence="7">
    <location>
        <begin position="183"/>
        <end position="220"/>
    </location>
</feature>
<dbReference type="PROSITE" id="PS50199">
    <property type="entry name" value="ZF_RANBP2_2"/>
    <property type="match status" value="1"/>
</dbReference>
<keyword evidence="5" id="KW-0539">Nucleus</keyword>
<evidence type="ECO:0000313" key="9">
    <source>
        <dbReference type="EMBL" id="GBE58614.1"/>
    </source>
</evidence>
<feature type="compositionally biased region" description="Polar residues" evidence="7">
    <location>
        <begin position="291"/>
        <end position="306"/>
    </location>
</feature>
<evidence type="ECO:0000256" key="3">
    <source>
        <dbReference type="ARBA" id="ARBA00022771"/>
    </source>
</evidence>
<dbReference type="PANTHER" id="PTHR13948:SF3">
    <property type="entry name" value="FI21118P1"/>
    <property type="match status" value="1"/>
</dbReference>
<dbReference type="Pfam" id="PF17780">
    <property type="entry name" value="OCRE"/>
    <property type="match status" value="1"/>
</dbReference>
<name>A0A2H6K6J3_9APIC</name>
<dbReference type="SMART" id="SM00547">
    <property type="entry name" value="ZnF_RBZ"/>
    <property type="match status" value="1"/>
</dbReference>
<dbReference type="SUPFAM" id="SSF90209">
    <property type="entry name" value="Ran binding protein zinc finger-like"/>
    <property type="match status" value="1"/>
</dbReference>
<dbReference type="Gene3D" id="4.10.1060.10">
    <property type="entry name" value="Zinc finger, RanBP2-type"/>
    <property type="match status" value="1"/>
</dbReference>
<dbReference type="GeneID" id="39872384"/>
<proteinExistence type="predicted"/>
<comment type="subcellular location">
    <subcellularLocation>
        <location evidence="1">Nucleus</location>
    </subcellularLocation>
</comment>
<dbReference type="GO" id="GO:0003723">
    <property type="term" value="F:RNA binding"/>
    <property type="evidence" value="ECO:0007669"/>
    <property type="project" value="TreeGrafter"/>
</dbReference>
<feature type="region of interest" description="Disordered" evidence="7">
    <location>
        <begin position="825"/>
        <end position="865"/>
    </location>
</feature>
<dbReference type="EMBL" id="BDSA01000001">
    <property type="protein sequence ID" value="GBE58614.1"/>
    <property type="molecule type" value="Genomic_DNA"/>
</dbReference>
<accession>A0A2H6K6J3</accession>
<dbReference type="VEuPathDB" id="PiroplasmaDB:BOVATA_001070"/>
<dbReference type="PROSITE" id="PS01358">
    <property type="entry name" value="ZF_RANBP2_1"/>
    <property type="match status" value="1"/>
</dbReference>
<protein>
    <submittedName>
        <fullName evidence="9">Suppressor of abi3-5 isoform 2</fullName>
    </submittedName>
</protein>
<dbReference type="InterPro" id="IPR036443">
    <property type="entry name" value="Znf_RanBP2_sf"/>
</dbReference>
<keyword evidence="10" id="KW-1185">Reference proteome</keyword>
<evidence type="ECO:0000256" key="1">
    <source>
        <dbReference type="ARBA" id="ARBA00004123"/>
    </source>
</evidence>
<evidence type="ECO:0000256" key="7">
    <source>
        <dbReference type="SAM" id="MobiDB-lite"/>
    </source>
</evidence>
<feature type="compositionally biased region" description="Basic and acidic residues" evidence="7">
    <location>
        <begin position="240"/>
        <end position="249"/>
    </location>
</feature>
<feature type="compositionally biased region" description="Basic and acidic residues" evidence="7">
    <location>
        <begin position="1"/>
        <end position="131"/>
    </location>
</feature>
<dbReference type="GO" id="GO:0005634">
    <property type="term" value="C:nucleus"/>
    <property type="evidence" value="ECO:0007669"/>
    <property type="project" value="UniProtKB-SubCell"/>
</dbReference>
<keyword evidence="4" id="KW-0862">Zinc</keyword>
<reference evidence="9 10" key="1">
    <citation type="journal article" date="2017" name="BMC Genomics">
        <title>Whole-genome assembly of Babesia ovata and comparative genomics between closely related pathogens.</title>
        <authorList>
            <person name="Yamagishi J."/>
            <person name="Asada M."/>
            <person name="Hakimi H."/>
            <person name="Tanaka T.Q."/>
            <person name="Sugimoto C."/>
            <person name="Kawazu S."/>
        </authorList>
    </citation>
    <scope>NUCLEOTIDE SEQUENCE [LARGE SCALE GENOMIC DNA]</scope>
    <source>
        <strain evidence="9 10">Miyake</strain>
    </source>
</reference>
<evidence type="ECO:0000259" key="8">
    <source>
        <dbReference type="PROSITE" id="PS50199"/>
    </source>
</evidence>
<dbReference type="Proteomes" id="UP000236319">
    <property type="component" value="Unassembled WGS sequence"/>
</dbReference>
<gene>
    <name evidence="9" type="ORF">BOVATA_001070</name>
</gene>
<evidence type="ECO:0000256" key="5">
    <source>
        <dbReference type="ARBA" id="ARBA00023242"/>
    </source>
</evidence>